<protein>
    <recommendedName>
        <fullName evidence="2">Protein FdhE homolog</fullName>
    </recommendedName>
</protein>
<dbReference type="GO" id="GO:0051604">
    <property type="term" value="P:protein maturation"/>
    <property type="evidence" value="ECO:0007669"/>
    <property type="project" value="TreeGrafter"/>
</dbReference>
<dbReference type="GO" id="GO:0005829">
    <property type="term" value="C:cytosol"/>
    <property type="evidence" value="ECO:0007669"/>
    <property type="project" value="TreeGrafter"/>
</dbReference>
<dbReference type="Pfam" id="PF04216">
    <property type="entry name" value="FdhE_N"/>
    <property type="match status" value="1"/>
</dbReference>
<name>A0A4Q9GE00_9HYPH</name>
<sequence length="323" mass="34366">MRSRLLVDFSSISPQPDIIGGVSEPDFAVAPKPETMFAVRAMRFRSLAEGHPLGDYLSFLGRLCDAQHAIQQGLALPESPDEAALERSAEFGMPPVDRARIELGALLDETFLRLLADMETVAAPAQTMAARARLAADPALRRTVLAEALENSASVDALAEHVFAAAALQVHFARLAAAVGASRLVPVGAGACPCCGGAPVSSLLVSWSATHGSRYVACGLCGTLWNQVRVRCVICESTKGIAYYALSEEGEAVEAKPAKRREDEATAKAETCDACKSYLKIFYQTLDPQADPVADDVATLGLDLKVREGGWGRAAFNPFLLGY</sequence>
<comment type="similarity">
    <text evidence="2">Belongs to the FdhE family.</text>
</comment>
<keyword evidence="7" id="KW-1185">Reference proteome</keyword>
<keyword evidence="1 2" id="KW-0963">Cytoplasm</keyword>
<dbReference type="Pfam" id="PF24860">
    <property type="entry name" value="FdhE_C"/>
    <property type="match status" value="1"/>
</dbReference>
<dbReference type="CDD" id="cd16341">
    <property type="entry name" value="FdhE"/>
    <property type="match status" value="1"/>
</dbReference>
<dbReference type="Gene3D" id="3.90.1670.10">
    <property type="entry name" value="FdhE-like domain"/>
    <property type="match status" value="1"/>
</dbReference>
<dbReference type="EMBL" id="SIUB01000009">
    <property type="protein sequence ID" value="TBN48000.1"/>
    <property type="molecule type" value="Genomic_DNA"/>
</dbReference>
<evidence type="ECO:0000259" key="4">
    <source>
        <dbReference type="Pfam" id="PF24859"/>
    </source>
</evidence>
<dbReference type="OrthoDB" id="9794151at2"/>
<dbReference type="Proteomes" id="UP000291613">
    <property type="component" value="Unassembled WGS sequence"/>
</dbReference>
<dbReference type="InterPro" id="IPR056774">
    <property type="entry name" value="FdhE_N"/>
</dbReference>
<organism evidence="6 7">
    <name type="scientific">Hansschlegelia quercus</name>
    <dbReference type="NCBI Taxonomy" id="2528245"/>
    <lineage>
        <taxon>Bacteria</taxon>
        <taxon>Pseudomonadati</taxon>
        <taxon>Pseudomonadota</taxon>
        <taxon>Alphaproteobacteria</taxon>
        <taxon>Hyphomicrobiales</taxon>
        <taxon>Methylopilaceae</taxon>
        <taxon>Hansschlegelia</taxon>
    </lineage>
</organism>
<dbReference type="PANTHER" id="PTHR37689">
    <property type="entry name" value="PROTEIN FDHE"/>
    <property type="match status" value="1"/>
</dbReference>
<dbReference type="InterPro" id="IPR024064">
    <property type="entry name" value="FdhE-like_sf"/>
</dbReference>
<dbReference type="PANTHER" id="PTHR37689:SF1">
    <property type="entry name" value="PROTEIN FDHE"/>
    <property type="match status" value="1"/>
</dbReference>
<comment type="function">
    <text evidence="2">Necessary for formate dehydrogenase activity.</text>
</comment>
<evidence type="ECO:0000313" key="6">
    <source>
        <dbReference type="EMBL" id="TBN48000.1"/>
    </source>
</evidence>
<feature type="domain" description="FdhE central" evidence="4">
    <location>
        <begin position="192"/>
        <end position="229"/>
    </location>
</feature>
<dbReference type="HAMAP" id="MF_00611">
    <property type="entry name" value="FdeH"/>
    <property type="match status" value="1"/>
</dbReference>
<feature type="domain" description="FdhE N-terminal" evidence="3">
    <location>
        <begin position="27"/>
        <end position="188"/>
    </location>
</feature>
<reference evidence="6 7" key="1">
    <citation type="submission" date="2019-02" db="EMBL/GenBank/DDBJ databases">
        <title>Hansschlegelia quercus sp. nov., a novel methylotrophic bacterium from buds of oak (Quercus robur L.).</title>
        <authorList>
            <person name="Agafonova N.V."/>
            <person name="Kaparullina E.N."/>
            <person name="Grouzdev D.S."/>
            <person name="Doronina N.V."/>
        </authorList>
    </citation>
    <scope>NUCLEOTIDE SEQUENCE [LARGE SCALE GENOMIC DNA]</scope>
    <source>
        <strain evidence="6 7">Dub</strain>
    </source>
</reference>
<dbReference type="SUPFAM" id="SSF144020">
    <property type="entry name" value="FdhE-like"/>
    <property type="match status" value="1"/>
</dbReference>
<dbReference type="InterPro" id="IPR056796">
    <property type="entry name" value="FdhE_C"/>
</dbReference>
<evidence type="ECO:0000259" key="5">
    <source>
        <dbReference type="Pfam" id="PF24860"/>
    </source>
</evidence>
<dbReference type="AlphaFoldDB" id="A0A4Q9GE00"/>
<comment type="caution">
    <text evidence="6">The sequence shown here is derived from an EMBL/GenBank/DDBJ whole genome shotgun (WGS) entry which is preliminary data.</text>
</comment>
<gene>
    <name evidence="2 6" type="primary">fdhE</name>
    <name evidence="6" type="ORF">EYR15_15415</name>
</gene>
<proteinExistence type="inferred from homology"/>
<dbReference type="RefSeq" id="WP_131004459.1">
    <property type="nucleotide sequence ID" value="NZ_JBHSZR010000008.1"/>
</dbReference>
<accession>A0A4Q9GE00</accession>
<evidence type="ECO:0000256" key="1">
    <source>
        <dbReference type="ARBA" id="ARBA00022490"/>
    </source>
</evidence>
<dbReference type="InterPro" id="IPR006452">
    <property type="entry name" value="Formate_DH_accessory"/>
</dbReference>
<evidence type="ECO:0000259" key="3">
    <source>
        <dbReference type="Pfam" id="PF04216"/>
    </source>
</evidence>
<comment type="subcellular location">
    <subcellularLocation>
        <location evidence="2">Cytoplasm</location>
    </subcellularLocation>
</comment>
<dbReference type="PIRSF" id="PIRSF018296">
    <property type="entry name" value="Format_dh_formtn"/>
    <property type="match status" value="1"/>
</dbReference>
<dbReference type="NCBIfam" id="TIGR01562">
    <property type="entry name" value="FdhE"/>
    <property type="match status" value="1"/>
</dbReference>
<dbReference type="GO" id="GO:0008199">
    <property type="term" value="F:ferric iron binding"/>
    <property type="evidence" value="ECO:0007669"/>
    <property type="project" value="TreeGrafter"/>
</dbReference>
<feature type="domain" description="FdhE C-terminal" evidence="5">
    <location>
        <begin position="230"/>
        <end position="320"/>
    </location>
</feature>
<dbReference type="Pfam" id="PF24859">
    <property type="entry name" value="FdhE_central"/>
    <property type="match status" value="1"/>
</dbReference>
<dbReference type="InterPro" id="IPR056797">
    <property type="entry name" value="FdhE_central"/>
</dbReference>
<evidence type="ECO:0000256" key="2">
    <source>
        <dbReference type="HAMAP-Rule" id="MF_00611"/>
    </source>
</evidence>
<evidence type="ECO:0000313" key="7">
    <source>
        <dbReference type="Proteomes" id="UP000291613"/>
    </source>
</evidence>